<evidence type="ECO:0000313" key="12">
    <source>
        <dbReference type="Proteomes" id="UP000298030"/>
    </source>
</evidence>
<evidence type="ECO:0000256" key="9">
    <source>
        <dbReference type="SAM" id="Coils"/>
    </source>
</evidence>
<comment type="similarity">
    <text evidence="2 8">Belongs to the Mediator complex subunit 4 family.</text>
</comment>
<dbReference type="GO" id="GO:0070847">
    <property type="term" value="C:core mediator complex"/>
    <property type="evidence" value="ECO:0007669"/>
    <property type="project" value="TreeGrafter"/>
</dbReference>
<dbReference type="InterPro" id="IPR019258">
    <property type="entry name" value="Mediator_Med4"/>
</dbReference>
<keyword evidence="8" id="KW-0010">Activator</keyword>
<keyword evidence="12" id="KW-1185">Reference proteome</keyword>
<dbReference type="GO" id="GO:0003712">
    <property type="term" value="F:transcription coregulator activity"/>
    <property type="evidence" value="ECO:0007669"/>
    <property type="project" value="InterPro"/>
</dbReference>
<dbReference type="GO" id="GO:0016592">
    <property type="term" value="C:mediator complex"/>
    <property type="evidence" value="ECO:0007669"/>
    <property type="project" value="InterPro"/>
</dbReference>
<dbReference type="AlphaFoldDB" id="A0A4Y7TFW1"/>
<evidence type="ECO:0000256" key="4">
    <source>
        <dbReference type="ARBA" id="ARBA00023015"/>
    </source>
</evidence>
<dbReference type="EMBL" id="QPFP01000013">
    <property type="protein sequence ID" value="TEB33067.1"/>
    <property type="molecule type" value="Genomic_DNA"/>
</dbReference>
<evidence type="ECO:0000256" key="5">
    <source>
        <dbReference type="ARBA" id="ARBA00023163"/>
    </source>
</evidence>
<evidence type="ECO:0000256" key="6">
    <source>
        <dbReference type="ARBA" id="ARBA00023242"/>
    </source>
</evidence>
<comment type="function">
    <text evidence="8">Component of the Mediator complex, a coactivator involved in the regulated transcription of nearly all RNA polymerase II-dependent genes. Mediator functions as a bridge to convey information from gene-specific regulatory proteins to the basal RNA polymerase II transcription machinery. Mediator is recruited to promoters by direct interactions with regulatory proteins and serves as a scaffold for the assembly of a functional preinitiation complex with RNA polymerase II and the general transcription factors.</text>
</comment>
<evidence type="ECO:0000313" key="11">
    <source>
        <dbReference type="EMBL" id="TEB33067.1"/>
    </source>
</evidence>
<feature type="region of interest" description="Disordered" evidence="10">
    <location>
        <begin position="173"/>
        <end position="226"/>
    </location>
</feature>
<gene>
    <name evidence="8" type="primary">MED4</name>
    <name evidence="11" type="ORF">FA13DRAFT_1754196</name>
</gene>
<dbReference type="GO" id="GO:0006357">
    <property type="term" value="P:regulation of transcription by RNA polymerase II"/>
    <property type="evidence" value="ECO:0007669"/>
    <property type="project" value="InterPro"/>
</dbReference>
<dbReference type="Proteomes" id="UP000298030">
    <property type="component" value="Unassembled WGS sequence"/>
</dbReference>
<dbReference type="PANTHER" id="PTHR13208">
    <property type="entry name" value="MEDIATOR OF RNA POLYMERASE II TRANSCRIPTION SUBUNIT 4"/>
    <property type="match status" value="1"/>
</dbReference>
<evidence type="ECO:0000256" key="8">
    <source>
        <dbReference type="RuleBase" id="RU364141"/>
    </source>
</evidence>
<protein>
    <recommendedName>
        <fullName evidence="3 8">Mediator of RNA polymerase II transcription subunit 4</fullName>
    </recommendedName>
    <alternativeName>
        <fullName evidence="7 8">Mediator complex subunit 4</fullName>
    </alternativeName>
</protein>
<evidence type="ECO:0000256" key="3">
    <source>
        <dbReference type="ARBA" id="ARBA00020629"/>
    </source>
</evidence>
<evidence type="ECO:0000256" key="10">
    <source>
        <dbReference type="SAM" id="MobiDB-lite"/>
    </source>
</evidence>
<reference evidence="11 12" key="1">
    <citation type="journal article" date="2019" name="Nat. Ecol. Evol.">
        <title>Megaphylogeny resolves global patterns of mushroom evolution.</title>
        <authorList>
            <person name="Varga T."/>
            <person name="Krizsan K."/>
            <person name="Foldi C."/>
            <person name="Dima B."/>
            <person name="Sanchez-Garcia M."/>
            <person name="Sanchez-Ramirez S."/>
            <person name="Szollosi G.J."/>
            <person name="Szarkandi J.G."/>
            <person name="Papp V."/>
            <person name="Albert L."/>
            <person name="Andreopoulos W."/>
            <person name="Angelini C."/>
            <person name="Antonin V."/>
            <person name="Barry K.W."/>
            <person name="Bougher N.L."/>
            <person name="Buchanan P."/>
            <person name="Buyck B."/>
            <person name="Bense V."/>
            <person name="Catcheside P."/>
            <person name="Chovatia M."/>
            <person name="Cooper J."/>
            <person name="Damon W."/>
            <person name="Desjardin D."/>
            <person name="Finy P."/>
            <person name="Geml J."/>
            <person name="Haridas S."/>
            <person name="Hughes K."/>
            <person name="Justo A."/>
            <person name="Karasinski D."/>
            <person name="Kautmanova I."/>
            <person name="Kiss B."/>
            <person name="Kocsube S."/>
            <person name="Kotiranta H."/>
            <person name="LaButti K.M."/>
            <person name="Lechner B.E."/>
            <person name="Liimatainen K."/>
            <person name="Lipzen A."/>
            <person name="Lukacs Z."/>
            <person name="Mihaltcheva S."/>
            <person name="Morgado L.N."/>
            <person name="Niskanen T."/>
            <person name="Noordeloos M.E."/>
            <person name="Ohm R.A."/>
            <person name="Ortiz-Santana B."/>
            <person name="Ovrebo C."/>
            <person name="Racz N."/>
            <person name="Riley R."/>
            <person name="Savchenko A."/>
            <person name="Shiryaev A."/>
            <person name="Soop K."/>
            <person name="Spirin V."/>
            <person name="Szebenyi C."/>
            <person name="Tomsovsky M."/>
            <person name="Tulloss R.E."/>
            <person name="Uehling J."/>
            <person name="Grigoriev I.V."/>
            <person name="Vagvolgyi C."/>
            <person name="Papp T."/>
            <person name="Martin F.M."/>
            <person name="Miettinen O."/>
            <person name="Hibbett D.S."/>
            <person name="Nagy L.G."/>
        </authorList>
    </citation>
    <scope>NUCLEOTIDE SEQUENCE [LARGE SCALE GENOMIC DNA]</scope>
    <source>
        <strain evidence="11 12">FP101781</strain>
    </source>
</reference>
<dbReference type="OrthoDB" id="1929813at2759"/>
<proteinExistence type="inferred from homology"/>
<comment type="subcellular location">
    <subcellularLocation>
        <location evidence="1 8">Nucleus</location>
    </subcellularLocation>
</comment>
<keyword evidence="4 8" id="KW-0805">Transcription regulation</keyword>
<name>A0A4Y7TFW1_COPMI</name>
<organism evidence="11 12">
    <name type="scientific">Coprinellus micaceus</name>
    <name type="common">Glistening ink-cap mushroom</name>
    <name type="synonym">Coprinus micaceus</name>
    <dbReference type="NCBI Taxonomy" id="71717"/>
    <lineage>
        <taxon>Eukaryota</taxon>
        <taxon>Fungi</taxon>
        <taxon>Dikarya</taxon>
        <taxon>Basidiomycota</taxon>
        <taxon>Agaricomycotina</taxon>
        <taxon>Agaricomycetes</taxon>
        <taxon>Agaricomycetidae</taxon>
        <taxon>Agaricales</taxon>
        <taxon>Agaricineae</taxon>
        <taxon>Psathyrellaceae</taxon>
        <taxon>Coprinellus</taxon>
    </lineage>
</organism>
<keyword evidence="9" id="KW-0175">Coiled coil</keyword>
<evidence type="ECO:0000256" key="2">
    <source>
        <dbReference type="ARBA" id="ARBA00009626"/>
    </source>
</evidence>
<feature type="coiled-coil region" evidence="9">
    <location>
        <begin position="56"/>
        <end position="108"/>
    </location>
</feature>
<accession>A0A4Y7TFW1</accession>
<comment type="caution">
    <text evidence="11">The sequence shown here is derived from an EMBL/GenBank/DDBJ whole genome shotgun (WGS) entry which is preliminary data.</text>
</comment>
<keyword evidence="6 8" id="KW-0539">Nucleus</keyword>
<keyword evidence="5 8" id="KW-0804">Transcription</keyword>
<dbReference type="Pfam" id="PF10018">
    <property type="entry name" value="Med4"/>
    <property type="match status" value="1"/>
</dbReference>
<sequence>MSSILLAPLNDLQSLAHTLFLSLSPPQTKPPPPPPLSAFLGCDKDLAAAVNLAHVHQIKQRKIESLEQELYDLEARWREICQELSNGNKELEEMVEEGEERIKATEDARKAAIPYPELLAYAQSLSTFSSAPPNVPDLNVPGQPQFPLFFPPFPNEEKMRRGRLNAEAPLGHLGETHSVGRAPTASPAVEPTQHMPGHNPYRAEIGRPQQPGPAVFAFDLDLNPDL</sequence>
<evidence type="ECO:0000256" key="1">
    <source>
        <dbReference type="ARBA" id="ARBA00004123"/>
    </source>
</evidence>
<dbReference type="PANTHER" id="PTHR13208:SF2">
    <property type="entry name" value="MEDIATOR OF RNA POLYMERASE II TRANSCRIPTION SUBUNIT 4"/>
    <property type="match status" value="1"/>
</dbReference>
<comment type="subunit">
    <text evidence="8">Component of the Mediator complex.</text>
</comment>
<evidence type="ECO:0000256" key="7">
    <source>
        <dbReference type="ARBA" id="ARBA00031257"/>
    </source>
</evidence>
<dbReference type="STRING" id="71717.A0A4Y7TFW1"/>